<dbReference type="RefSeq" id="WP_238455683.1">
    <property type="nucleotide sequence ID" value="NZ_JAXOJX010000002.1"/>
</dbReference>
<dbReference type="Pfam" id="PF00263">
    <property type="entry name" value="Secretin"/>
    <property type="match status" value="1"/>
</dbReference>
<dbReference type="Gene3D" id="3.30.1370.120">
    <property type="match status" value="3"/>
</dbReference>
<feature type="domain" description="NolW-like" evidence="14">
    <location>
        <begin position="225"/>
        <end position="302"/>
    </location>
</feature>
<dbReference type="NCBIfam" id="TIGR02517">
    <property type="entry name" value="type_II_gspD"/>
    <property type="match status" value="1"/>
</dbReference>
<dbReference type="PANTHER" id="PTHR30332:SF24">
    <property type="entry name" value="SECRETIN GSPD-RELATED"/>
    <property type="match status" value="1"/>
</dbReference>
<reference evidence="16 17" key="1">
    <citation type="submission" date="2023-11" db="EMBL/GenBank/DDBJ databases">
        <title>Draft genome of Azohydromonas lata strain H1 (DSM1123), a polyhydroxyalkanoate producer.</title>
        <authorList>
            <person name="Traversa D."/>
            <person name="D'Addabbo P."/>
            <person name="Pazzani C."/>
            <person name="Manzari C."/>
            <person name="Chiara M."/>
            <person name="Scrascia M."/>
        </authorList>
    </citation>
    <scope>NUCLEOTIDE SEQUENCE [LARGE SCALE GENOMIC DNA]</scope>
    <source>
        <strain evidence="16 17">H1</strain>
    </source>
</reference>
<feature type="compositionally biased region" description="Pro residues" evidence="11">
    <location>
        <begin position="769"/>
        <end position="787"/>
    </location>
</feature>
<evidence type="ECO:0000256" key="10">
    <source>
        <dbReference type="RuleBase" id="RU004004"/>
    </source>
</evidence>
<evidence type="ECO:0000256" key="3">
    <source>
        <dbReference type="ARBA" id="ARBA00022448"/>
    </source>
</evidence>
<comment type="similarity">
    <text evidence="2">Belongs to the bacterial secretin family. GSP D subfamily.</text>
</comment>
<feature type="chain" id="PRO_5047455729" evidence="12">
    <location>
        <begin position="39"/>
        <end position="811"/>
    </location>
</feature>
<feature type="domain" description="GspD-like N0" evidence="15">
    <location>
        <begin position="66"/>
        <end position="135"/>
    </location>
</feature>
<evidence type="ECO:0000256" key="4">
    <source>
        <dbReference type="ARBA" id="ARBA00022452"/>
    </source>
</evidence>
<evidence type="ECO:0000259" key="13">
    <source>
        <dbReference type="Pfam" id="PF00263"/>
    </source>
</evidence>
<evidence type="ECO:0000259" key="15">
    <source>
        <dbReference type="Pfam" id="PF21305"/>
    </source>
</evidence>
<feature type="compositionally biased region" description="Low complexity" evidence="11">
    <location>
        <begin position="788"/>
        <end position="797"/>
    </location>
</feature>
<feature type="region of interest" description="Disordered" evidence="11">
    <location>
        <begin position="723"/>
        <end position="811"/>
    </location>
</feature>
<protein>
    <submittedName>
        <fullName evidence="16">Type II secretion system secretin GspD</fullName>
    </submittedName>
</protein>
<dbReference type="InterPro" id="IPR005644">
    <property type="entry name" value="NolW-like"/>
</dbReference>
<accession>A0ABU5I8G9</accession>
<keyword evidence="6 12" id="KW-0732">Signal</keyword>
<keyword evidence="4" id="KW-1134">Transmembrane beta strand</keyword>
<feature type="domain" description="NolW-like" evidence="14">
    <location>
        <begin position="162"/>
        <end position="221"/>
    </location>
</feature>
<name>A0ABU5I8G9_9BURK</name>
<evidence type="ECO:0000313" key="16">
    <source>
        <dbReference type="EMBL" id="MDZ5455401.1"/>
    </source>
</evidence>
<feature type="compositionally biased region" description="Low complexity" evidence="11">
    <location>
        <begin position="382"/>
        <end position="391"/>
    </location>
</feature>
<evidence type="ECO:0000256" key="8">
    <source>
        <dbReference type="ARBA" id="ARBA00023136"/>
    </source>
</evidence>
<evidence type="ECO:0000256" key="9">
    <source>
        <dbReference type="ARBA" id="ARBA00023237"/>
    </source>
</evidence>
<organism evidence="16 17">
    <name type="scientific">Azohydromonas lata</name>
    <dbReference type="NCBI Taxonomy" id="45677"/>
    <lineage>
        <taxon>Bacteria</taxon>
        <taxon>Pseudomonadati</taxon>
        <taxon>Pseudomonadota</taxon>
        <taxon>Betaproteobacteria</taxon>
        <taxon>Burkholderiales</taxon>
        <taxon>Sphaerotilaceae</taxon>
        <taxon>Azohydromonas</taxon>
    </lineage>
</organism>
<keyword evidence="5" id="KW-0812">Transmembrane</keyword>
<evidence type="ECO:0000256" key="12">
    <source>
        <dbReference type="SAM" id="SignalP"/>
    </source>
</evidence>
<dbReference type="InterPro" id="IPR004846">
    <property type="entry name" value="T2SS/T3SS_dom"/>
</dbReference>
<keyword evidence="3 10" id="KW-0813">Transport</keyword>
<comment type="subcellular location">
    <subcellularLocation>
        <location evidence="1 10">Cell outer membrane</location>
    </subcellularLocation>
</comment>
<keyword evidence="8" id="KW-0472">Membrane</keyword>
<sequence>MKKMRPISAPQRRSSFFLARPISCAVVATLLLPPPLWAQQPRAAASAPVPAQPSGPALNSRTPVTLNFVNAEIEAVTRAVAAMVDRQILVDPRVRGQITLYSEQPLTVRQAYQNYLAQLRGLGFTVVESGGLLKVVPEADAKLQAGTVSVGPPVQRGDQVLTQIFRLNHENPNNLVAVLRPLISPNNTINANPSTNTLVITDYADNLQRIGRIIAALDQPANTDVEIIPLRYAVASDVVTLVQRLADASAGAGGVPGAAPGVAGGGTSILADPRSNSLLVRAASPARLAQIRATVEKLDRPMDGMSDAGNIRVVYLKNADAVRLATVLRAAFAAQTQAGTGAGGAGGAGGGIASGAAAAPVAQQPVAAQTSFGATGAGSGTSTGLSAQATSPVQATAQPNTGGFVQADPATNSLIITAPEPLYRQLRAVIDQLDSRRAQVYVESMIVRVDATKLAQFGFQWQGILGKEGDKNFLYSGTNYSNNNNNVFSIIQGVNSLVGGSTSSTSSTGSLPGAGLNVGLVRRVNGAVTLVSLANFLQNDVGGNVLSTPNLVALDNEEAKIVVGQNVPFVTGTFTNTGTGTGAINPFQTVERRDVGLTLRLRSQIGEGGTVRMTIFQENSAVVQGATTVNGPTTDKSSIETSVVVDDGQILVLGGLMRDEYADSEDRVPGLADLPVVGALFKSRNRQRVKSNLLVFLRPVVLRTPTDAQALTLDRYDAIRAMQQGSQPQPSSVTPVNDAPVLPVQPQVPGRGSPIVPVRPVSPHDDNTPPTPAPVPLPPPASAPPVPSSMDAPAAQPQPVPDARVDTPQGR</sequence>
<gene>
    <name evidence="16" type="primary">gspD</name>
    <name evidence="16" type="ORF">SM757_02315</name>
</gene>
<dbReference type="PRINTS" id="PR00811">
    <property type="entry name" value="BCTERIALGSPD"/>
</dbReference>
<feature type="compositionally biased region" description="Polar residues" evidence="11">
    <location>
        <begin position="723"/>
        <end position="735"/>
    </location>
</feature>
<dbReference type="InterPro" id="IPR049371">
    <property type="entry name" value="GspD-like_N0"/>
</dbReference>
<evidence type="ECO:0000256" key="7">
    <source>
        <dbReference type="ARBA" id="ARBA00022927"/>
    </source>
</evidence>
<keyword evidence="17" id="KW-1185">Reference proteome</keyword>
<evidence type="ECO:0000256" key="6">
    <source>
        <dbReference type="ARBA" id="ARBA00022729"/>
    </source>
</evidence>
<dbReference type="EMBL" id="JAXOJX010000002">
    <property type="protein sequence ID" value="MDZ5455401.1"/>
    <property type="molecule type" value="Genomic_DNA"/>
</dbReference>
<comment type="caution">
    <text evidence="16">The sequence shown here is derived from an EMBL/GenBank/DDBJ whole genome shotgun (WGS) entry which is preliminary data.</text>
</comment>
<dbReference type="InterPro" id="IPR050810">
    <property type="entry name" value="Bact_Secretion_Sys_Channel"/>
</dbReference>
<evidence type="ECO:0000256" key="11">
    <source>
        <dbReference type="SAM" id="MobiDB-lite"/>
    </source>
</evidence>
<dbReference type="Proteomes" id="UP001293718">
    <property type="component" value="Unassembled WGS sequence"/>
</dbReference>
<feature type="compositionally biased region" description="Polar residues" evidence="11">
    <location>
        <begin position="392"/>
        <end position="404"/>
    </location>
</feature>
<dbReference type="PANTHER" id="PTHR30332">
    <property type="entry name" value="PROBABLE GENERAL SECRETION PATHWAY PROTEIN D"/>
    <property type="match status" value="1"/>
</dbReference>
<dbReference type="InterPro" id="IPR038591">
    <property type="entry name" value="NolW-like_sf"/>
</dbReference>
<feature type="signal peptide" evidence="12">
    <location>
        <begin position="1"/>
        <end position="38"/>
    </location>
</feature>
<evidence type="ECO:0000313" key="17">
    <source>
        <dbReference type="Proteomes" id="UP001293718"/>
    </source>
</evidence>
<feature type="domain" description="NolW-like" evidence="14">
    <location>
        <begin position="312"/>
        <end position="439"/>
    </location>
</feature>
<keyword evidence="9" id="KW-0998">Cell outer membrane</keyword>
<dbReference type="Pfam" id="PF03958">
    <property type="entry name" value="Secretin_N"/>
    <property type="match status" value="3"/>
</dbReference>
<evidence type="ECO:0000256" key="5">
    <source>
        <dbReference type="ARBA" id="ARBA00022692"/>
    </source>
</evidence>
<feature type="domain" description="Type II/III secretion system secretin-like" evidence="13">
    <location>
        <begin position="537"/>
        <end position="702"/>
    </location>
</feature>
<evidence type="ECO:0000259" key="14">
    <source>
        <dbReference type="Pfam" id="PF03958"/>
    </source>
</evidence>
<feature type="region of interest" description="Disordered" evidence="11">
    <location>
        <begin position="377"/>
        <end position="404"/>
    </location>
</feature>
<proteinExistence type="inferred from homology"/>
<dbReference type="Pfam" id="PF21305">
    <property type="entry name" value="type_II_gspD_N0"/>
    <property type="match status" value="1"/>
</dbReference>
<evidence type="ECO:0000256" key="2">
    <source>
        <dbReference type="ARBA" id="ARBA00006980"/>
    </source>
</evidence>
<dbReference type="InterPro" id="IPR001775">
    <property type="entry name" value="GspD/PilQ"/>
</dbReference>
<keyword evidence="7" id="KW-0653">Protein transport</keyword>
<dbReference type="InterPro" id="IPR013356">
    <property type="entry name" value="T2SS_GspD"/>
</dbReference>
<evidence type="ECO:0000256" key="1">
    <source>
        <dbReference type="ARBA" id="ARBA00004442"/>
    </source>
</evidence>